<organism evidence="9 10">
    <name type="scientific">Luteimonas rhizosphaericola</name>
    <dbReference type="NCBI Taxonomy" id="3042024"/>
    <lineage>
        <taxon>Bacteria</taxon>
        <taxon>Pseudomonadati</taxon>
        <taxon>Pseudomonadota</taxon>
        <taxon>Gammaproteobacteria</taxon>
        <taxon>Lysobacterales</taxon>
        <taxon>Lysobacteraceae</taxon>
        <taxon>Luteimonas</taxon>
    </lineage>
</organism>
<evidence type="ECO:0000256" key="6">
    <source>
        <dbReference type="ARBA" id="ARBA00023134"/>
    </source>
</evidence>
<evidence type="ECO:0000256" key="2">
    <source>
        <dbReference type="ARBA" id="ARBA00022679"/>
    </source>
</evidence>
<dbReference type="CDD" id="cd02503">
    <property type="entry name" value="MobA"/>
    <property type="match status" value="1"/>
</dbReference>
<dbReference type="PANTHER" id="PTHR19136">
    <property type="entry name" value="MOLYBDENUM COFACTOR GUANYLYLTRANSFERASE"/>
    <property type="match status" value="1"/>
</dbReference>
<evidence type="ECO:0000256" key="7">
    <source>
        <dbReference type="ARBA" id="ARBA00023150"/>
    </source>
</evidence>
<keyword evidence="1" id="KW-0963">Cytoplasm</keyword>
<evidence type="ECO:0000256" key="1">
    <source>
        <dbReference type="ARBA" id="ARBA00022490"/>
    </source>
</evidence>
<reference evidence="9 10" key="1">
    <citation type="submission" date="2023-04" db="EMBL/GenBank/DDBJ databases">
        <title>Luteimonas sp. M1R5S18.</title>
        <authorList>
            <person name="Sun J.-Q."/>
        </authorList>
    </citation>
    <scope>NUCLEOTIDE SEQUENCE [LARGE SCALE GENOMIC DNA]</scope>
    <source>
        <strain evidence="9 10">M1R5S18</strain>
    </source>
</reference>
<accession>A0ABT6JI42</accession>
<evidence type="ECO:0000313" key="10">
    <source>
        <dbReference type="Proteomes" id="UP001156831"/>
    </source>
</evidence>
<keyword evidence="6" id="KW-0342">GTP-binding</keyword>
<proteinExistence type="predicted"/>
<keyword evidence="10" id="KW-1185">Reference proteome</keyword>
<dbReference type="InterPro" id="IPR025877">
    <property type="entry name" value="MobA-like_NTP_Trfase"/>
</dbReference>
<protein>
    <submittedName>
        <fullName evidence="9">NTP transferase domain-containing protein</fullName>
    </submittedName>
</protein>
<evidence type="ECO:0000313" key="9">
    <source>
        <dbReference type="EMBL" id="MDH5829741.1"/>
    </source>
</evidence>
<name>A0ABT6JI42_9GAMM</name>
<dbReference type="SUPFAM" id="SSF53448">
    <property type="entry name" value="Nucleotide-diphospho-sugar transferases"/>
    <property type="match status" value="1"/>
</dbReference>
<sequence>MDPIAPGQITLGLLAGGRACRLGGRDKAWLVRDGVPQVVRLSTRFGGQVSQVLVSANRDPARFAAAGLVPVADRLADAGPIAALEALAASCATPWLFTLPVDVLDANDCVLRTLIDARADDGARARDDEGSQPLVALWRVASLRVAVADALGAGELAVHALQSRLALAEVAFDGVRFGNLNTPGDLHAAGIALADA</sequence>
<evidence type="ECO:0000256" key="4">
    <source>
        <dbReference type="ARBA" id="ARBA00022741"/>
    </source>
</evidence>
<feature type="domain" description="MobA-like NTP transferase" evidence="8">
    <location>
        <begin position="13"/>
        <end position="153"/>
    </location>
</feature>
<evidence type="ECO:0000256" key="5">
    <source>
        <dbReference type="ARBA" id="ARBA00022842"/>
    </source>
</evidence>
<keyword evidence="7" id="KW-0501">Molybdenum cofactor biosynthesis</keyword>
<dbReference type="Pfam" id="PF12804">
    <property type="entry name" value="NTP_transf_3"/>
    <property type="match status" value="1"/>
</dbReference>
<dbReference type="Proteomes" id="UP001156831">
    <property type="component" value="Unassembled WGS sequence"/>
</dbReference>
<evidence type="ECO:0000259" key="8">
    <source>
        <dbReference type="Pfam" id="PF12804"/>
    </source>
</evidence>
<dbReference type="Gene3D" id="3.90.550.10">
    <property type="entry name" value="Spore Coat Polysaccharide Biosynthesis Protein SpsA, Chain A"/>
    <property type="match status" value="1"/>
</dbReference>
<keyword evidence="5" id="KW-0460">Magnesium</keyword>
<dbReference type="InterPro" id="IPR029044">
    <property type="entry name" value="Nucleotide-diphossugar_trans"/>
</dbReference>
<keyword evidence="4" id="KW-0547">Nucleotide-binding</keyword>
<keyword evidence="3" id="KW-0479">Metal-binding</keyword>
<dbReference type="InterPro" id="IPR013482">
    <property type="entry name" value="Molybde_CF_guanTrfase"/>
</dbReference>
<gene>
    <name evidence="9" type="ORF">QFW80_04315</name>
</gene>
<keyword evidence="2 9" id="KW-0808">Transferase</keyword>
<dbReference type="PANTHER" id="PTHR19136:SF81">
    <property type="entry name" value="MOLYBDENUM COFACTOR GUANYLYLTRANSFERASE"/>
    <property type="match status" value="1"/>
</dbReference>
<evidence type="ECO:0000256" key="3">
    <source>
        <dbReference type="ARBA" id="ARBA00022723"/>
    </source>
</evidence>
<dbReference type="EMBL" id="JARXRN010000020">
    <property type="protein sequence ID" value="MDH5829741.1"/>
    <property type="molecule type" value="Genomic_DNA"/>
</dbReference>
<dbReference type="RefSeq" id="WP_280600080.1">
    <property type="nucleotide sequence ID" value="NZ_JARXRN010000020.1"/>
</dbReference>
<dbReference type="GO" id="GO:0016740">
    <property type="term" value="F:transferase activity"/>
    <property type="evidence" value="ECO:0007669"/>
    <property type="project" value="UniProtKB-KW"/>
</dbReference>
<comment type="caution">
    <text evidence="9">The sequence shown here is derived from an EMBL/GenBank/DDBJ whole genome shotgun (WGS) entry which is preliminary data.</text>
</comment>